<protein>
    <submittedName>
        <fullName evidence="2">Glycosyltransferase family 4 protein</fullName>
    </submittedName>
</protein>
<comment type="caution">
    <text evidence="2">The sequence shown here is derived from an EMBL/GenBank/DDBJ whole genome shotgun (WGS) entry which is preliminary data.</text>
</comment>
<name>A0ABW8K8Z4_9GAMM</name>
<feature type="domain" description="Glycosyltransferase subfamily 4-like N-terminal" evidence="1">
    <location>
        <begin position="14"/>
        <end position="162"/>
    </location>
</feature>
<accession>A0ABW8K8Z4</accession>
<dbReference type="InterPro" id="IPR028098">
    <property type="entry name" value="Glyco_trans_4-like_N"/>
</dbReference>
<dbReference type="PANTHER" id="PTHR45947">
    <property type="entry name" value="SULFOQUINOVOSYL TRANSFERASE SQD2"/>
    <property type="match status" value="1"/>
</dbReference>
<evidence type="ECO:0000313" key="3">
    <source>
        <dbReference type="Proteomes" id="UP001620408"/>
    </source>
</evidence>
<evidence type="ECO:0000313" key="2">
    <source>
        <dbReference type="EMBL" id="MFK2919359.1"/>
    </source>
</evidence>
<dbReference type="Pfam" id="PF13692">
    <property type="entry name" value="Glyco_trans_1_4"/>
    <property type="match status" value="1"/>
</dbReference>
<dbReference type="SUPFAM" id="SSF53756">
    <property type="entry name" value="UDP-Glycosyltransferase/glycogen phosphorylase"/>
    <property type="match status" value="1"/>
</dbReference>
<proteinExistence type="predicted"/>
<gene>
    <name evidence="2" type="ORF">ISS97_19000</name>
</gene>
<evidence type="ECO:0000259" key="1">
    <source>
        <dbReference type="Pfam" id="PF13439"/>
    </source>
</evidence>
<organism evidence="2 3">
    <name type="scientific">Dyella koreensis</name>
    <dbReference type="NCBI Taxonomy" id="311235"/>
    <lineage>
        <taxon>Bacteria</taxon>
        <taxon>Pseudomonadati</taxon>
        <taxon>Pseudomonadota</taxon>
        <taxon>Gammaproteobacteria</taxon>
        <taxon>Lysobacterales</taxon>
        <taxon>Rhodanobacteraceae</taxon>
        <taxon>Dyella</taxon>
    </lineage>
</organism>
<dbReference type="CDD" id="cd03801">
    <property type="entry name" value="GT4_PimA-like"/>
    <property type="match status" value="1"/>
</dbReference>
<dbReference type="PANTHER" id="PTHR45947:SF3">
    <property type="entry name" value="SULFOQUINOVOSYL TRANSFERASE SQD2"/>
    <property type="match status" value="1"/>
</dbReference>
<dbReference type="InterPro" id="IPR050194">
    <property type="entry name" value="Glycosyltransferase_grp1"/>
</dbReference>
<reference evidence="2 3" key="1">
    <citation type="submission" date="2020-10" db="EMBL/GenBank/DDBJ databases">
        <title>Phylogeny of dyella-like bacteria.</title>
        <authorList>
            <person name="Fu J."/>
        </authorList>
    </citation>
    <scope>NUCLEOTIDE SEQUENCE [LARGE SCALE GENOMIC DNA]</scope>
    <source>
        <strain evidence="2 3">BB4</strain>
    </source>
</reference>
<dbReference type="EMBL" id="JADIKD010000012">
    <property type="protein sequence ID" value="MFK2919359.1"/>
    <property type="molecule type" value="Genomic_DNA"/>
</dbReference>
<keyword evidence="3" id="KW-1185">Reference proteome</keyword>
<dbReference type="Proteomes" id="UP001620408">
    <property type="component" value="Unassembled WGS sequence"/>
</dbReference>
<dbReference type="RefSeq" id="WP_379984602.1">
    <property type="nucleotide sequence ID" value="NZ_JADIKD010000012.1"/>
</dbReference>
<dbReference type="Pfam" id="PF13439">
    <property type="entry name" value="Glyco_transf_4"/>
    <property type="match status" value="1"/>
</dbReference>
<sequence>MKFLFVGTNPENTGGATHFVALAQALVEVGHSVDVVAYPGGLIAKELAHSEVRLYGATFRNAYDLRGYAKVMAAAKQSKPDWLVGNFGKEYWPLIVMGRLLGVPVALFRHRTPPMKRLSAYLIPRLAQRFFAVSNYARQAYLDRGVPAGLVRVLYNPVNLARCRPDARKRGATLQSLGIDDEAIVLGYSGRMHGGKGIFTLLEAATAAMAEEPRLHCLWVGDGPEAQDLRARVAAGPVATRHHFLGWTHDVSPYYSAMSMLAFPSIAPETFGRVSIEAQASGVPVLASNVGGVPETLRPDVTGVLLPPGDADAWRRAILKMCNASFQRPMAEAARLYVQEHFSTAVIADEFVKILADH</sequence>
<dbReference type="Gene3D" id="3.40.50.2000">
    <property type="entry name" value="Glycogen Phosphorylase B"/>
    <property type="match status" value="2"/>
</dbReference>